<dbReference type="SUPFAM" id="SSF103473">
    <property type="entry name" value="MFS general substrate transporter"/>
    <property type="match status" value="1"/>
</dbReference>
<feature type="transmembrane region" description="Helical" evidence="2">
    <location>
        <begin position="59"/>
        <end position="80"/>
    </location>
</feature>
<comment type="subcellular location">
    <subcellularLocation>
        <location evidence="1">Membrane</location>
        <topology evidence="1">Multi-pass membrane protein</topology>
    </subcellularLocation>
</comment>
<dbReference type="PROSITE" id="PS50850">
    <property type="entry name" value="MFS"/>
    <property type="match status" value="1"/>
</dbReference>
<feature type="transmembrane region" description="Helical" evidence="2">
    <location>
        <begin position="425"/>
        <end position="450"/>
    </location>
</feature>
<dbReference type="InterPro" id="IPR036259">
    <property type="entry name" value="MFS_trans_sf"/>
</dbReference>
<dbReference type="HOGENOM" id="CLU_025894_2_0_1"/>
<proteinExistence type="predicted"/>
<accession>W6ML04</accession>
<evidence type="ECO:0000313" key="4">
    <source>
        <dbReference type="EMBL" id="CDK27139.1"/>
    </source>
</evidence>
<dbReference type="OrthoDB" id="10027823at2759"/>
<evidence type="ECO:0000256" key="2">
    <source>
        <dbReference type="SAM" id="Phobius"/>
    </source>
</evidence>
<dbReference type="Proteomes" id="UP000019384">
    <property type="component" value="Unassembled WGS sequence"/>
</dbReference>
<feature type="transmembrane region" description="Helical" evidence="2">
    <location>
        <begin position="35"/>
        <end position="53"/>
    </location>
</feature>
<dbReference type="GO" id="GO:0016020">
    <property type="term" value="C:membrane"/>
    <property type="evidence" value="ECO:0007669"/>
    <property type="project" value="UniProtKB-SubCell"/>
</dbReference>
<organism evidence="4 5">
    <name type="scientific">Kuraishia capsulata CBS 1993</name>
    <dbReference type="NCBI Taxonomy" id="1382522"/>
    <lineage>
        <taxon>Eukaryota</taxon>
        <taxon>Fungi</taxon>
        <taxon>Dikarya</taxon>
        <taxon>Ascomycota</taxon>
        <taxon>Saccharomycotina</taxon>
        <taxon>Pichiomycetes</taxon>
        <taxon>Pichiales</taxon>
        <taxon>Pichiaceae</taxon>
        <taxon>Kuraishia</taxon>
    </lineage>
</organism>
<dbReference type="GeneID" id="34520523"/>
<dbReference type="Gene3D" id="1.20.1250.20">
    <property type="entry name" value="MFS general substrate transporter like domains"/>
    <property type="match status" value="1"/>
</dbReference>
<feature type="transmembrane region" description="Helical" evidence="2">
    <location>
        <begin position="308"/>
        <end position="330"/>
    </location>
</feature>
<name>W6ML04_9ASCO</name>
<feature type="domain" description="Major facilitator superfamily (MFS) profile" evidence="3">
    <location>
        <begin position="270"/>
        <end position="459"/>
    </location>
</feature>
<keyword evidence="5" id="KW-1185">Reference proteome</keyword>
<keyword evidence="2" id="KW-0812">Transmembrane</keyword>
<dbReference type="RefSeq" id="XP_022459135.1">
    <property type="nucleotide sequence ID" value="XM_022603428.1"/>
</dbReference>
<dbReference type="PANTHER" id="PTHR23520">
    <property type="entry name" value="TRANSPORTER, PUTATIVE (AFU_ORTHOLOGUE AFUA_3G04000)-RELATED"/>
    <property type="match status" value="1"/>
</dbReference>
<dbReference type="AlphaFoldDB" id="W6ML04"/>
<reference evidence="4" key="1">
    <citation type="submission" date="2013-12" db="EMBL/GenBank/DDBJ databases">
        <authorList>
            <person name="Genoscope - CEA"/>
        </authorList>
    </citation>
    <scope>NUCLEOTIDE SEQUENCE</scope>
    <source>
        <strain evidence="4">CBS 1993</strain>
    </source>
</reference>
<dbReference type="STRING" id="1382522.W6ML04"/>
<gene>
    <name evidence="4" type="ORF">KUCA_T00003116001</name>
</gene>
<keyword evidence="2" id="KW-1133">Transmembrane helix</keyword>
<dbReference type="InterPro" id="IPR020846">
    <property type="entry name" value="MFS_dom"/>
</dbReference>
<feature type="transmembrane region" description="Helical" evidence="2">
    <location>
        <begin position="155"/>
        <end position="176"/>
    </location>
</feature>
<evidence type="ECO:0000256" key="1">
    <source>
        <dbReference type="ARBA" id="ARBA00004141"/>
    </source>
</evidence>
<reference evidence="4" key="2">
    <citation type="submission" date="2014-02" db="EMBL/GenBank/DDBJ databases">
        <title>Complete DNA sequence of /Kuraishia capsulata/ illustrates novel genomic features among budding yeasts (/Saccharomycotina/).</title>
        <authorList>
            <person name="Morales L."/>
            <person name="Noel B."/>
            <person name="Porcel B."/>
            <person name="Marcet-Houben M."/>
            <person name="Hullo M-F."/>
            <person name="Sacerdot C."/>
            <person name="Tekaia F."/>
            <person name="Leh-Louis V."/>
            <person name="Despons L."/>
            <person name="Khanna V."/>
            <person name="Aury J-M."/>
            <person name="Barbe V."/>
            <person name="Couloux A."/>
            <person name="Labadie K."/>
            <person name="Pelletier E."/>
            <person name="Souciet J-L."/>
            <person name="Boekhout T."/>
            <person name="Gabaldon T."/>
            <person name="Wincker P."/>
            <person name="Dujon B."/>
        </authorList>
    </citation>
    <scope>NUCLEOTIDE SEQUENCE</scope>
    <source>
        <strain evidence="4">CBS 1993</strain>
    </source>
</reference>
<evidence type="ECO:0000313" key="5">
    <source>
        <dbReference type="Proteomes" id="UP000019384"/>
    </source>
</evidence>
<keyword evidence="2" id="KW-0472">Membrane</keyword>
<dbReference type="PANTHER" id="PTHR23520:SF5">
    <property type="entry name" value="TRANSPORTER, PUTATIVE (AFU_ORTHOLOGUE AFUA_3G04000)-RELATED"/>
    <property type="match status" value="1"/>
</dbReference>
<feature type="transmembrane region" description="Helical" evidence="2">
    <location>
        <begin position="342"/>
        <end position="368"/>
    </location>
</feature>
<sequence length="459" mass="50209">MEKLAEWGIRALEHTGVNTVWNAPRDIHTLFLLRMIRWYGYSGVSLVLAFYLTEVGIDTAIVGFYMTFFLLGDMVVSLRLTSRADSFGRARTLMLGSGIMALTGLIFATFSNPTVLLVTGIVGFITPGGGEAGPFRNVEFASIASLSTVTESSDYYTWLSLLGILTFALGSIVNGWTMTLLMKYYGWTKPEACKSVFWVQFFTSLLCLLTASQLSSRIEIAPLRPRSHALDSSGSLVSDDEDEILDSLHIVDPEGPQASSMLFGSKNFWPVIRISFFYALDSFCRSMVNDGWVSFYLIHKFAPDPSQLGLIFFTSDSLSAVFSVLGTALCKKYGPFTSLIIAHIPATVLVLFLPIPKTLVVTVVFLLMRGSFKSMDMGPKSVFVSAVVPPEELSGAIAWSNLGEAVGQGLAPPVTGFLAGMNSQWVTFVVSGLLRVSVYEVGIVLSFWAVRHELDGKTK</sequence>
<feature type="transmembrane region" description="Helical" evidence="2">
    <location>
        <begin position="92"/>
        <end position="110"/>
    </location>
</feature>
<protein>
    <recommendedName>
        <fullName evidence="3">Major facilitator superfamily (MFS) profile domain-containing protein</fullName>
    </recommendedName>
</protein>
<dbReference type="EMBL" id="HG793127">
    <property type="protein sequence ID" value="CDK27139.1"/>
    <property type="molecule type" value="Genomic_DNA"/>
</dbReference>
<dbReference type="InterPro" id="IPR011701">
    <property type="entry name" value="MFS"/>
</dbReference>
<evidence type="ECO:0000259" key="3">
    <source>
        <dbReference type="PROSITE" id="PS50850"/>
    </source>
</evidence>
<dbReference type="GO" id="GO:0022857">
    <property type="term" value="F:transmembrane transporter activity"/>
    <property type="evidence" value="ECO:0007669"/>
    <property type="project" value="InterPro"/>
</dbReference>
<dbReference type="Pfam" id="PF07690">
    <property type="entry name" value="MFS_1"/>
    <property type="match status" value="1"/>
</dbReference>